<dbReference type="RefSeq" id="WP_111919542.1">
    <property type="nucleotide sequence ID" value="NZ_CP030280.1"/>
</dbReference>
<evidence type="ECO:0000313" key="1">
    <source>
        <dbReference type="EMBL" id="AWY98046.1"/>
    </source>
</evidence>
<dbReference type="EMBL" id="CP030280">
    <property type="protein sequence ID" value="AWY98046.1"/>
    <property type="molecule type" value="Genomic_DNA"/>
</dbReference>
<name>A0A2Z4UAK1_9FIRM</name>
<dbReference type="KEGG" id="blau:DQQ01_07715"/>
<accession>A0A2Z4UAK1</accession>
<proteinExistence type="predicted"/>
<evidence type="ECO:0008006" key="3">
    <source>
        <dbReference type="Google" id="ProtNLM"/>
    </source>
</evidence>
<gene>
    <name evidence="1" type="ORF">DQQ01_07715</name>
</gene>
<dbReference type="NCBIfam" id="TIGR04223">
    <property type="entry name" value="quorum_AgrD"/>
    <property type="match status" value="1"/>
</dbReference>
<dbReference type="AlphaFoldDB" id="A0A2Z4UAK1"/>
<keyword evidence="2" id="KW-1185">Reference proteome</keyword>
<reference evidence="2" key="1">
    <citation type="submission" date="2018-06" db="EMBL/GenBank/DDBJ databases">
        <title>Description of Blautia argi sp. nov., a new anaerobic isolated from dog feces.</title>
        <authorList>
            <person name="Chang Y.-H."/>
            <person name="Paek J."/>
            <person name="Shin Y."/>
        </authorList>
    </citation>
    <scope>NUCLEOTIDE SEQUENCE [LARGE SCALE GENOMIC DNA]</scope>
    <source>
        <strain evidence="2">KCTC 15426</strain>
    </source>
</reference>
<sequence length="37" mass="4046">MLSKITQLVEFFAVWGAGVASLFGSYEPQVPDSLIED</sequence>
<organism evidence="1 2">
    <name type="scientific">Blautia argi</name>
    <dbReference type="NCBI Taxonomy" id="1912897"/>
    <lineage>
        <taxon>Bacteria</taxon>
        <taxon>Bacillati</taxon>
        <taxon>Bacillota</taxon>
        <taxon>Clostridia</taxon>
        <taxon>Lachnospirales</taxon>
        <taxon>Lachnospiraceae</taxon>
        <taxon>Blautia</taxon>
    </lineage>
</organism>
<dbReference type="InterPro" id="IPR009229">
    <property type="entry name" value="AgrD"/>
</dbReference>
<dbReference type="Proteomes" id="UP000250003">
    <property type="component" value="Chromosome"/>
</dbReference>
<evidence type="ECO:0000313" key="2">
    <source>
        <dbReference type="Proteomes" id="UP000250003"/>
    </source>
</evidence>
<protein>
    <recommendedName>
        <fullName evidence="3">Cyclic lactone autoinducer peptide</fullName>
    </recommendedName>
</protein>